<protein>
    <submittedName>
        <fullName evidence="12">Methyl-accepting chemotaxis protein</fullName>
    </submittedName>
</protein>
<gene>
    <name evidence="12" type="ORF">P3F81_03535</name>
</gene>
<evidence type="ECO:0000256" key="2">
    <source>
        <dbReference type="ARBA" id="ARBA00022475"/>
    </source>
</evidence>
<dbReference type="Gene3D" id="1.10.287.950">
    <property type="entry name" value="Methyl-accepting chemotaxis protein"/>
    <property type="match status" value="1"/>
</dbReference>
<comment type="similarity">
    <text evidence="7">Belongs to the methyl-accepting chemotaxis (MCP) protein family.</text>
</comment>
<keyword evidence="6 8" id="KW-0807">Transducer</keyword>
<dbReference type="KEGG" id="sgbi:P3F81_03535"/>
<name>A0A9Y2AJA0_9FIRM</name>
<dbReference type="AlphaFoldDB" id="A0A9Y2AJA0"/>
<evidence type="ECO:0000313" key="12">
    <source>
        <dbReference type="EMBL" id="WIW71397.1"/>
    </source>
</evidence>
<dbReference type="InterPro" id="IPR029151">
    <property type="entry name" value="Sensor-like_sf"/>
</dbReference>
<dbReference type="Gene3D" id="3.30.450.20">
    <property type="entry name" value="PAS domain"/>
    <property type="match status" value="1"/>
</dbReference>
<dbReference type="Pfam" id="PF00015">
    <property type="entry name" value="MCPsignal"/>
    <property type="match status" value="1"/>
</dbReference>
<dbReference type="GO" id="GO:0004888">
    <property type="term" value="F:transmembrane signaling receptor activity"/>
    <property type="evidence" value="ECO:0007669"/>
    <property type="project" value="InterPro"/>
</dbReference>
<keyword evidence="4 9" id="KW-1133">Transmembrane helix</keyword>
<feature type="domain" description="HAMP" evidence="11">
    <location>
        <begin position="193"/>
        <end position="249"/>
    </location>
</feature>
<dbReference type="SUPFAM" id="SSF58104">
    <property type="entry name" value="Methyl-accepting chemotaxis protein (MCP) signaling domain"/>
    <property type="match status" value="1"/>
</dbReference>
<proteinExistence type="inferred from homology"/>
<dbReference type="EMBL" id="CP120678">
    <property type="protein sequence ID" value="WIW71397.1"/>
    <property type="molecule type" value="Genomic_DNA"/>
</dbReference>
<dbReference type="GO" id="GO:0006935">
    <property type="term" value="P:chemotaxis"/>
    <property type="evidence" value="ECO:0007669"/>
    <property type="project" value="InterPro"/>
</dbReference>
<comment type="subcellular location">
    <subcellularLocation>
        <location evidence="1">Cell membrane</location>
        <topology evidence="1">Multi-pass membrane protein</topology>
    </subcellularLocation>
</comment>
<organism evidence="12 13">
    <name type="scientific">Selenobaculum gibii</name>
    <dbReference type="NCBI Taxonomy" id="3054208"/>
    <lineage>
        <taxon>Bacteria</taxon>
        <taxon>Bacillati</taxon>
        <taxon>Bacillota</taxon>
        <taxon>Negativicutes</taxon>
        <taxon>Selenomonadales</taxon>
        <taxon>Selenomonadaceae</taxon>
        <taxon>Selenobaculum</taxon>
    </lineage>
</organism>
<keyword evidence="2" id="KW-1003">Cell membrane</keyword>
<evidence type="ECO:0000256" key="9">
    <source>
        <dbReference type="SAM" id="Phobius"/>
    </source>
</evidence>
<dbReference type="GO" id="GO:0005886">
    <property type="term" value="C:plasma membrane"/>
    <property type="evidence" value="ECO:0007669"/>
    <property type="project" value="UniProtKB-SubCell"/>
</dbReference>
<evidence type="ECO:0000256" key="4">
    <source>
        <dbReference type="ARBA" id="ARBA00022989"/>
    </source>
</evidence>
<evidence type="ECO:0000256" key="3">
    <source>
        <dbReference type="ARBA" id="ARBA00022692"/>
    </source>
</evidence>
<feature type="transmembrane region" description="Helical" evidence="9">
    <location>
        <begin position="170"/>
        <end position="192"/>
    </location>
</feature>
<accession>A0A9Y2AJA0</accession>
<dbReference type="PRINTS" id="PR00260">
    <property type="entry name" value="CHEMTRNSDUCR"/>
</dbReference>
<dbReference type="Pfam" id="PF17203">
    <property type="entry name" value="sCache_3_2"/>
    <property type="match status" value="1"/>
</dbReference>
<dbReference type="InterPro" id="IPR033463">
    <property type="entry name" value="sCache_3"/>
</dbReference>
<keyword evidence="13" id="KW-1185">Reference proteome</keyword>
<dbReference type="SUPFAM" id="SSF103190">
    <property type="entry name" value="Sensory domain-like"/>
    <property type="match status" value="1"/>
</dbReference>
<evidence type="ECO:0000256" key="5">
    <source>
        <dbReference type="ARBA" id="ARBA00023136"/>
    </source>
</evidence>
<dbReference type="SMART" id="SM00283">
    <property type="entry name" value="MA"/>
    <property type="match status" value="1"/>
</dbReference>
<feature type="domain" description="Methyl-accepting transducer" evidence="10">
    <location>
        <begin position="268"/>
        <end position="505"/>
    </location>
</feature>
<evidence type="ECO:0000313" key="13">
    <source>
        <dbReference type="Proteomes" id="UP001243623"/>
    </source>
</evidence>
<dbReference type="InterPro" id="IPR004089">
    <property type="entry name" value="MCPsignal_dom"/>
</dbReference>
<dbReference type="PROSITE" id="PS50885">
    <property type="entry name" value="HAMP"/>
    <property type="match status" value="1"/>
</dbReference>
<dbReference type="Proteomes" id="UP001243623">
    <property type="component" value="Chromosome"/>
</dbReference>
<dbReference type="PROSITE" id="PS50111">
    <property type="entry name" value="CHEMOTAXIS_TRANSDUC_2"/>
    <property type="match status" value="1"/>
</dbReference>
<keyword evidence="5 9" id="KW-0472">Membrane</keyword>
<evidence type="ECO:0000256" key="1">
    <source>
        <dbReference type="ARBA" id="ARBA00004651"/>
    </source>
</evidence>
<keyword evidence="3 9" id="KW-0812">Transmembrane</keyword>
<evidence type="ECO:0000256" key="7">
    <source>
        <dbReference type="ARBA" id="ARBA00029447"/>
    </source>
</evidence>
<dbReference type="GO" id="GO:0007165">
    <property type="term" value="P:signal transduction"/>
    <property type="evidence" value="ECO:0007669"/>
    <property type="project" value="UniProtKB-KW"/>
</dbReference>
<dbReference type="PANTHER" id="PTHR32089">
    <property type="entry name" value="METHYL-ACCEPTING CHEMOTAXIS PROTEIN MCPB"/>
    <property type="match status" value="1"/>
</dbReference>
<dbReference type="PANTHER" id="PTHR32089:SF112">
    <property type="entry name" value="LYSOZYME-LIKE PROTEIN-RELATED"/>
    <property type="match status" value="1"/>
</dbReference>
<evidence type="ECO:0000256" key="6">
    <source>
        <dbReference type="ARBA" id="ARBA00023224"/>
    </source>
</evidence>
<reference evidence="12" key="1">
    <citation type="submission" date="2023-03" db="EMBL/GenBank/DDBJ databases">
        <title>Selenobaculum gbiensis gen. nov. sp. nov., a new bacterium isolated from the gut microbiota of IBD patient.</title>
        <authorList>
            <person name="Yeo S."/>
            <person name="Park H."/>
            <person name="Huh C.S."/>
        </authorList>
    </citation>
    <scope>NUCLEOTIDE SEQUENCE</scope>
    <source>
        <strain evidence="12">ICN-92133</strain>
    </source>
</reference>
<evidence type="ECO:0000256" key="8">
    <source>
        <dbReference type="PROSITE-ProRule" id="PRU00284"/>
    </source>
</evidence>
<evidence type="ECO:0000259" key="10">
    <source>
        <dbReference type="PROSITE" id="PS50111"/>
    </source>
</evidence>
<dbReference type="InterPro" id="IPR004090">
    <property type="entry name" value="Chemotax_Me-accpt_rcpt"/>
</dbReference>
<evidence type="ECO:0000259" key="11">
    <source>
        <dbReference type="PROSITE" id="PS50885"/>
    </source>
</evidence>
<dbReference type="RefSeq" id="WP_309320628.1">
    <property type="nucleotide sequence ID" value="NZ_CP120678.1"/>
</dbReference>
<sequence length="555" mass="61227">MFAKTLKGKLISTTLLLFFIVLFISTLIIGNVVKDQMESVLLDKSMETAQEIASNLDNMLLNTTIQSDELQKFLDEKVRQENIVYAAIIDKNAKAIAHSDHQKIGKVYDDEYTIDGAVKGNTKTSRFYADVQQVWTYDIMVPIYQNGVQIGALDIGIPERGVSEIINEIIMIQSILIIVSFIVITILLFAIFNKLFIPLNEIVLIINKIGKLNLIKDEKIDTFANQNDEIGSIAKSLENMRVSVAELVKDIIENSNNLSNSVEDLSNTVYDVSGKVNVITTSVHDIANQMQESSAATEEITASIEEVEANISMLSNKASAGSDMAEECKERAIKAQENSQIAINESQDIISNKTENMEKAIEAGKIVDSIKVMADTIASIAQQTNLLALNAAIEAARAGEQGRGFAVVAEEVRKLAEQSSKSVLSIQETIERVQHAFKSSIDTGNGILEFLNINVHKQFDAYGETGKLYADDAEFVSKMSEEIAMMSEDITNTVSEVSKAIQVMTENTQISNSHTKTINENMNETTVALEKVSNTASKQLDLAKKLNDMVRKFKV</sequence>
<dbReference type="InterPro" id="IPR003660">
    <property type="entry name" value="HAMP_dom"/>
</dbReference>